<dbReference type="AlphaFoldDB" id="A0A8I2YQ92"/>
<dbReference type="Pfam" id="PF10454">
    <property type="entry name" value="DUF2458"/>
    <property type="match status" value="1"/>
</dbReference>
<dbReference type="EMBL" id="JAGFBS010000006">
    <property type="protein sequence ID" value="KAG6378383.1"/>
    <property type="molecule type" value="Genomic_DNA"/>
</dbReference>
<comment type="caution">
    <text evidence="2">The sequence shown here is derived from an EMBL/GenBank/DDBJ whole genome shotgun (WGS) entry which is preliminary data.</text>
</comment>
<protein>
    <submittedName>
        <fullName evidence="2">Uncharacterized protein</fullName>
    </submittedName>
</protein>
<evidence type="ECO:0000313" key="3">
    <source>
        <dbReference type="EMBL" id="KAG6378383.1"/>
    </source>
</evidence>
<dbReference type="OrthoDB" id="21617at2759"/>
<evidence type="ECO:0000256" key="1">
    <source>
        <dbReference type="SAM" id="MobiDB-lite"/>
    </source>
</evidence>
<dbReference type="InterPro" id="IPR018858">
    <property type="entry name" value="DUF2458"/>
</dbReference>
<evidence type="ECO:0000313" key="4">
    <source>
        <dbReference type="Proteomes" id="UP000683000"/>
    </source>
</evidence>
<organism evidence="2 4">
    <name type="scientific">Boletus reticuloceps</name>
    <dbReference type="NCBI Taxonomy" id="495285"/>
    <lineage>
        <taxon>Eukaryota</taxon>
        <taxon>Fungi</taxon>
        <taxon>Dikarya</taxon>
        <taxon>Basidiomycota</taxon>
        <taxon>Agaricomycotina</taxon>
        <taxon>Agaricomycetes</taxon>
        <taxon>Agaricomycetidae</taxon>
        <taxon>Boletales</taxon>
        <taxon>Boletineae</taxon>
        <taxon>Boletaceae</taxon>
        <taxon>Boletoideae</taxon>
        <taxon>Boletus</taxon>
    </lineage>
</organism>
<dbReference type="EMBL" id="JAGFBS010000016">
    <property type="protein sequence ID" value="KAG6375088.1"/>
    <property type="molecule type" value="Genomic_DNA"/>
</dbReference>
<proteinExistence type="predicted"/>
<feature type="region of interest" description="Disordered" evidence="1">
    <location>
        <begin position="31"/>
        <end position="75"/>
    </location>
</feature>
<sequence length="271" mass="30091">MNSTNINDPVAVQALLDQLRASRLWRDTLNSSSSHINSEQHADVRESPSPSTLEDVQGESKAQSPDAAPPASVASLLSQLRSSPWTPIAVNTPPVSNAPTTHPLSQNIPRPKLQDPQPTQSEHRTPWPVASTPVQDIDIRSLSFQQALPHLTQLAGDPEFLTAVSRLRQEQNELEQQLWEERQAIHKKHEEKVKVARTKATLIGAGLSKHEADMMNDAYRRDLQRFDKDRALLAWDALIQKQQATLETLGVPAMFATSSQANCQVSMRCIL</sequence>
<evidence type="ECO:0000313" key="2">
    <source>
        <dbReference type="EMBL" id="KAG6375088.1"/>
    </source>
</evidence>
<name>A0A8I2YQ92_9AGAM</name>
<feature type="region of interest" description="Disordered" evidence="1">
    <location>
        <begin position="88"/>
        <end position="129"/>
    </location>
</feature>
<feature type="compositionally biased region" description="Polar residues" evidence="1">
    <location>
        <begin position="93"/>
        <end position="108"/>
    </location>
</feature>
<feature type="compositionally biased region" description="Low complexity" evidence="1">
    <location>
        <begin position="60"/>
        <end position="75"/>
    </location>
</feature>
<keyword evidence="4" id="KW-1185">Reference proteome</keyword>
<accession>A0A8I2YQ92</accession>
<dbReference type="Proteomes" id="UP000683000">
    <property type="component" value="Unassembled WGS sequence"/>
</dbReference>
<reference evidence="2" key="1">
    <citation type="submission" date="2021-03" db="EMBL/GenBank/DDBJ databases">
        <title>Evolutionary innovations through gain and loss of genes in the ectomycorrhizal Boletales.</title>
        <authorList>
            <person name="Wu G."/>
            <person name="Miyauchi S."/>
            <person name="Morin E."/>
            <person name="Yang Z.-L."/>
            <person name="Xu J."/>
            <person name="Martin F.M."/>
        </authorList>
    </citation>
    <scope>NUCLEOTIDE SEQUENCE</scope>
    <source>
        <strain evidence="2">BR01</strain>
    </source>
</reference>
<gene>
    <name evidence="3" type="ORF">JVT61DRAFT_12638</name>
    <name evidence="2" type="ORF">JVT61DRAFT_3874</name>
</gene>